<name>A0A2P6P6T4_ROSCH</name>
<evidence type="ECO:0000313" key="2">
    <source>
        <dbReference type="Proteomes" id="UP000238479"/>
    </source>
</evidence>
<dbReference type="EMBL" id="PDCK01000045">
    <property type="protein sequence ID" value="PRQ17647.1"/>
    <property type="molecule type" value="Genomic_DNA"/>
</dbReference>
<dbReference type="AlphaFoldDB" id="A0A2P6P6T4"/>
<dbReference type="Proteomes" id="UP000238479">
    <property type="component" value="Chromosome 7"/>
</dbReference>
<reference evidence="1 2" key="1">
    <citation type="journal article" date="2018" name="Nat. Genet.">
        <title>The Rosa genome provides new insights in the design of modern roses.</title>
        <authorList>
            <person name="Bendahmane M."/>
        </authorList>
    </citation>
    <scope>NUCLEOTIDE SEQUENCE [LARGE SCALE GENOMIC DNA]</scope>
    <source>
        <strain evidence="2">cv. Old Blush</strain>
    </source>
</reference>
<proteinExistence type="predicted"/>
<gene>
    <name evidence="1" type="ORF">RchiOBHm_Chr7g0197271</name>
</gene>
<keyword evidence="2" id="KW-1185">Reference proteome</keyword>
<protein>
    <submittedName>
        <fullName evidence="1">Uncharacterized protein</fullName>
    </submittedName>
</protein>
<organism evidence="1 2">
    <name type="scientific">Rosa chinensis</name>
    <name type="common">China rose</name>
    <dbReference type="NCBI Taxonomy" id="74649"/>
    <lineage>
        <taxon>Eukaryota</taxon>
        <taxon>Viridiplantae</taxon>
        <taxon>Streptophyta</taxon>
        <taxon>Embryophyta</taxon>
        <taxon>Tracheophyta</taxon>
        <taxon>Spermatophyta</taxon>
        <taxon>Magnoliopsida</taxon>
        <taxon>eudicotyledons</taxon>
        <taxon>Gunneridae</taxon>
        <taxon>Pentapetalae</taxon>
        <taxon>rosids</taxon>
        <taxon>fabids</taxon>
        <taxon>Rosales</taxon>
        <taxon>Rosaceae</taxon>
        <taxon>Rosoideae</taxon>
        <taxon>Rosoideae incertae sedis</taxon>
        <taxon>Rosa</taxon>
    </lineage>
</organism>
<dbReference type="Gramene" id="PRQ17647">
    <property type="protein sequence ID" value="PRQ17647"/>
    <property type="gene ID" value="RchiOBHm_Chr7g0197271"/>
</dbReference>
<evidence type="ECO:0000313" key="1">
    <source>
        <dbReference type="EMBL" id="PRQ17647.1"/>
    </source>
</evidence>
<sequence length="89" mass="9645">MLLSDGLFRRCNLTSLVSRLSQGCGHSRCGRTLLILIGSVWVRGGPRGWLLSVLMIVAGRVATGSNHGDGGIHRWWSVCPVGDLDTSWI</sequence>
<comment type="caution">
    <text evidence="1">The sequence shown here is derived from an EMBL/GenBank/DDBJ whole genome shotgun (WGS) entry which is preliminary data.</text>
</comment>
<accession>A0A2P6P6T4</accession>